<dbReference type="InterPro" id="IPR050204">
    <property type="entry name" value="AraC_XylS_family_regulators"/>
</dbReference>
<keyword evidence="2" id="KW-0238">DNA-binding</keyword>
<dbReference type="RefSeq" id="WP_343498781.1">
    <property type="nucleotide sequence ID" value="NZ_CP154792.1"/>
</dbReference>
<evidence type="ECO:0000313" key="5">
    <source>
        <dbReference type="EMBL" id="XAN15213.1"/>
    </source>
</evidence>
<feature type="domain" description="HTH araC/xylS-type" evidence="4">
    <location>
        <begin position="233"/>
        <end position="334"/>
    </location>
</feature>
<dbReference type="InterPro" id="IPR009057">
    <property type="entry name" value="Homeodomain-like_sf"/>
</dbReference>
<dbReference type="PROSITE" id="PS01124">
    <property type="entry name" value="HTH_ARAC_FAMILY_2"/>
    <property type="match status" value="1"/>
</dbReference>
<dbReference type="SMART" id="SM00342">
    <property type="entry name" value="HTH_ARAC"/>
    <property type="match status" value="1"/>
</dbReference>
<accession>A0ABZ3FZI8</accession>
<evidence type="ECO:0000256" key="2">
    <source>
        <dbReference type="ARBA" id="ARBA00023125"/>
    </source>
</evidence>
<dbReference type="InterPro" id="IPR035418">
    <property type="entry name" value="AraC-bd_2"/>
</dbReference>
<gene>
    <name evidence="5" type="ORF">AAIK43_28090</name>
</gene>
<protein>
    <submittedName>
        <fullName evidence="5">AraC family transcriptional regulator</fullName>
    </submittedName>
</protein>
<dbReference type="Proteomes" id="UP001446337">
    <property type="component" value="Chromosome"/>
</dbReference>
<dbReference type="Gene3D" id="1.10.10.60">
    <property type="entry name" value="Homeodomain-like"/>
    <property type="match status" value="1"/>
</dbReference>
<dbReference type="PANTHER" id="PTHR46796">
    <property type="entry name" value="HTH-TYPE TRANSCRIPTIONAL ACTIVATOR RHAS-RELATED"/>
    <property type="match status" value="1"/>
</dbReference>
<reference evidence="5 6" key="1">
    <citation type="submission" date="2024-05" db="EMBL/GenBank/DDBJ databases">
        <title>Achromobacter denitrificans. BP1, complete genome.</title>
        <authorList>
            <person name="Zhang B."/>
        </authorList>
    </citation>
    <scope>NUCLEOTIDE SEQUENCE [LARGE SCALE GENOMIC DNA]</scope>
    <source>
        <strain evidence="5 6">BP1</strain>
    </source>
</reference>
<proteinExistence type="predicted"/>
<organism evidence="5 6">
    <name type="scientific">Achromobacter denitrificans</name>
    <name type="common">Alcaligenes denitrificans</name>
    <dbReference type="NCBI Taxonomy" id="32002"/>
    <lineage>
        <taxon>Bacteria</taxon>
        <taxon>Pseudomonadati</taxon>
        <taxon>Pseudomonadota</taxon>
        <taxon>Betaproteobacteria</taxon>
        <taxon>Burkholderiales</taxon>
        <taxon>Alcaligenaceae</taxon>
        <taxon>Achromobacter</taxon>
    </lineage>
</organism>
<dbReference type="Pfam" id="PF14525">
    <property type="entry name" value="AraC_binding_2"/>
    <property type="match status" value="1"/>
</dbReference>
<dbReference type="Pfam" id="PF12833">
    <property type="entry name" value="HTH_18"/>
    <property type="match status" value="1"/>
</dbReference>
<evidence type="ECO:0000313" key="6">
    <source>
        <dbReference type="Proteomes" id="UP001446337"/>
    </source>
</evidence>
<dbReference type="EMBL" id="CP154792">
    <property type="protein sequence ID" value="XAN15213.1"/>
    <property type="molecule type" value="Genomic_DNA"/>
</dbReference>
<dbReference type="InterPro" id="IPR020449">
    <property type="entry name" value="Tscrpt_reg_AraC-type_HTH"/>
</dbReference>
<dbReference type="SUPFAM" id="SSF46689">
    <property type="entry name" value="Homeodomain-like"/>
    <property type="match status" value="1"/>
</dbReference>
<evidence type="ECO:0000256" key="3">
    <source>
        <dbReference type="ARBA" id="ARBA00023163"/>
    </source>
</evidence>
<dbReference type="PANTHER" id="PTHR46796:SF6">
    <property type="entry name" value="ARAC SUBFAMILY"/>
    <property type="match status" value="1"/>
</dbReference>
<keyword evidence="6" id="KW-1185">Reference proteome</keyword>
<dbReference type="PRINTS" id="PR00032">
    <property type="entry name" value="HTHARAC"/>
</dbReference>
<keyword evidence="1" id="KW-0805">Transcription regulation</keyword>
<evidence type="ECO:0000259" key="4">
    <source>
        <dbReference type="PROSITE" id="PS01124"/>
    </source>
</evidence>
<name>A0ABZ3FZI8_ACHDE</name>
<dbReference type="InterPro" id="IPR018060">
    <property type="entry name" value="HTH_AraC"/>
</dbReference>
<evidence type="ECO:0000256" key="1">
    <source>
        <dbReference type="ARBA" id="ARBA00023015"/>
    </source>
</evidence>
<keyword evidence="3" id="KW-0804">Transcription</keyword>
<sequence>MPRASPTTTPPARPAWSEADLNFAPQFRPFYAQEISGYERELDKLVLPGEFRALTAQPRLQLQACRLRAGGLVVSLEATPIGVHHRAEHAADLSRAEFLASFVIAGHGAIVQNDARLALEPGDIIFRTTALPSEIQMYTDSRLVVVKGPLSRLLGAHSLAMSQFTAQRAVASLPMVQTAHRCLHHVFFDKAESNPTSSLFAEQALLALLASIYTSQALEKIPGAARGPADNWQVLASYIEAHITDPELSVQAVADVLRVTPRWVHRLFKMRGLQYTSYVRERRLQLAREALEDPARANVEVKEIAVSCGFQHASHFIRRFHERFGMPPALYRKTTSRGSGGA</sequence>